<dbReference type="RefSeq" id="WP_313322356.1">
    <property type="nucleotide sequence ID" value="NZ_CP134878.1"/>
</dbReference>
<gene>
    <name evidence="3" type="ORF">RN605_03795</name>
    <name evidence="2" type="ORF">RN608_10495</name>
</gene>
<organism evidence="2">
    <name type="scientific">Flavobacterium capsici</name>
    <dbReference type="NCBI Taxonomy" id="3075618"/>
    <lineage>
        <taxon>Bacteria</taxon>
        <taxon>Pseudomonadati</taxon>
        <taxon>Bacteroidota</taxon>
        <taxon>Flavobacteriia</taxon>
        <taxon>Flavobacteriales</taxon>
        <taxon>Flavobacteriaceae</taxon>
        <taxon>Flavobacterium</taxon>
    </lineage>
</organism>
<feature type="chain" id="PRO_5044705086" evidence="1">
    <location>
        <begin position="19"/>
        <end position="588"/>
    </location>
</feature>
<dbReference type="InterPro" id="IPR008964">
    <property type="entry name" value="Invasin/intimin_cell_adhesion"/>
</dbReference>
<sequence>MKRISFLLKVAFISLAFASCNPNDDNPSSSQNDDTFAENFGAAVNRDFIGQVVDKDNHPIQGVTVSIGTSTAQTDINGVFIINNANVNQKFAYIQAKKTGYIDGSRAMVPTTGKNNVKIMLLPNTPVATIQSGQSSEVALPSGTKVTFDGAFQDENGNDYSGAVNVAMFHLTTSDENIDKLMPGMLYAQRSNNEEAVLATFGMLNVELKGAAGQKLNIKSGHTAEISMLIDDTQLSTAPSTIPLWHFDETKGYWKEDGIATKVSNKYVGEVSHFSWWNCDTFSSTVSLTVTVVDANGNPVSNAGVQLVVNSTGFTSYIQSTNASGQVSGLVPANQALTMNLYPTSNCGISNTSTIGPFSSDTNLPAVTIDASSAISTQVTGTLLKCNGNNVTNGYVLLKRNNNFSLSTVSNGDFSFNQLYCNDNTEFTLKGVDYESLQTTDSITYNFTPITTAIGNIHACNAVSEFVSYQIDNQPTVILFETIQAGYQSGPNIGFYISAYNQDSTTGNGLSIGSDTNILGTYGPTSSFYIEASQIGYISATTTNTMQYNLNQFGAVGEYIDMTFSGTYNDFNGITHTLTGVAHVLKDF</sequence>
<dbReference type="AlphaFoldDB" id="A0AA96ETK0"/>
<accession>A0AA96F6H1</accession>
<keyword evidence="1" id="KW-0732">Signal</keyword>
<evidence type="ECO:0000313" key="3">
    <source>
        <dbReference type="EMBL" id="WNM22490.1"/>
    </source>
</evidence>
<dbReference type="KEGG" id="fcj:RN605_03795"/>
<evidence type="ECO:0000313" key="2">
    <source>
        <dbReference type="EMBL" id="WNM18439.1"/>
    </source>
</evidence>
<dbReference type="SUPFAM" id="SSF49373">
    <property type="entry name" value="Invasin/intimin cell-adhesion fragments"/>
    <property type="match status" value="1"/>
</dbReference>
<dbReference type="InterPro" id="IPR013783">
    <property type="entry name" value="Ig-like_fold"/>
</dbReference>
<evidence type="ECO:0000313" key="4">
    <source>
        <dbReference type="Proteomes" id="UP001304515"/>
    </source>
</evidence>
<dbReference type="Proteomes" id="UP001304515">
    <property type="component" value="Chromosome"/>
</dbReference>
<protein>
    <submittedName>
        <fullName evidence="2">Ig-like domain-containing protein</fullName>
    </submittedName>
</protein>
<dbReference type="SUPFAM" id="SSF49464">
    <property type="entry name" value="Carboxypeptidase regulatory domain-like"/>
    <property type="match status" value="1"/>
</dbReference>
<dbReference type="Gene3D" id="2.60.40.1120">
    <property type="entry name" value="Carboxypeptidase-like, regulatory domain"/>
    <property type="match status" value="1"/>
</dbReference>
<reference evidence="2 4" key="1">
    <citation type="submission" date="2023-09" db="EMBL/GenBank/DDBJ databases">
        <title>Flavobacterium sp. a novel bacteria isolate from Pepper rhizosphere.</title>
        <authorList>
            <person name="Peng Y."/>
            <person name="Lee J."/>
        </authorList>
    </citation>
    <scope>NUCLEOTIDE SEQUENCE</scope>
    <source>
        <strain evidence="2">PMR2A8</strain>
        <strain evidence="3 4">PMTSA4</strain>
    </source>
</reference>
<dbReference type="Gene3D" id="2.60.40.10">
    <property type="entry name" value="Immunoglobulins"/>
    <property type="match status" value="1"/>
</dbReference>
<proteinExistence type="predicted"/>
<feature type="signal peptide" evidence="1">
    <location>
        <begin position="1"/>
        <end position="18"/>
    </location>
</feature>
<dbReference type="PROSITE" id="PS51257">
    <property type="entry name" value="PROKAR_LIPOPROTEIN"/>
    <property type="match status" value="1"/>
</dbReference>
<dbReference type="InterPro" id="IPR008969">
    <property type="entry name" value="CarboxyPept-like_regulatory"/>
</dbReference>
<name>A0AA96ETK0_9FLAO</name>
<evidence type="ECO:0000256" key="1">
    <source>
        <dbReference type="SAM" id="SignalP"/>
    </source>
</evidence>
<accession>A0AA96ETK0</accession>
<dbReference type="EMBL" id="CP134878">
    <property type="protein sequence ID" value="WNM18439.1"/>
    <property type="molecule type" value="Genomic_DNA"/>
</dbReference>
<keyword evidence="4" id="KW-1185">Reference proteome</keyword>
<dbReference type="EMBL" id="CP134890">
    <property type="protein sequence ID" value="WNM22490.1"/>
    <property type="molecule type" value="Genomic_DNA"/>
</dbReference>